<name>A0ABV6KWI3_9BACI</name>
<protein>
    <submittedName>
        <fullName evidence="1">Uncharacterized protein</fullName>
    </submittedName>
</protein>
<sequence>MESPRLHKAYEEWLEEATIDLIQEKMASGELTSKDHSPELLIVNQL</sequence>
<keyword evidence="2" id="KW-1185">Reference proteome</keyword>
<dbReference type="Proteomes" id="UP001589738">
    <property type="component" value="Unassembled WGS sequence"/>
</dbReference>
<evidence type="ECO:0000313" key="2">
    <source>
        <dbReference type="Proteomes" id="UP001589738"/>
    </source>
</evidence>
<proteinExistence type="predicted"/>
<dbReference type="EMBL" id="JBHLUU010000123">
    <property type="protein sequence ID" value="MFC0477629.1"/>
    <property type="molecule type" value="Genomic_DNA"/>
</dbReference>
<dbReference type="RefSeq" id="WP_340902348.1">
    <property type="nucleotide sequence ID" value="NZ_JBHLUU010000123.1"/>
</dbReference>
<accession>A0ABV6KWI3</accession>
<comment type="caution">
    <text evidence="1">The sequence shown here is derived from an EMBL/GenBank/DDBJ whole genome shotgun (WGS) entry which is preliminary data.</text>
</comment>
<gene>
    <name evidence="1" type="ORF">ACFFHF_20775</name>
</gene>
<organism evidence="1 2">
    <name type="scientific">Robertmurraya beringensis</name>
    <dbReference type="NCBI Taxonomy" id="641660"/>
    <lineage>
        <taxon>Bacteria</taxon>
        <taxon>Bacillati</taxon>
        <taxon>Bacillota</taxon>
        <taxon>Bacilli</taxon>
        <taxon>Bacillales</taxon>
        <taxon>Bacillaceae</taxon>
        <taxon>Robertmurraya</taxon>
    </lineage>
</organism>
<reference evidence="1 2" key="1">
    <citation type="submission" date="2024-09" db="EMBL/GenBank/DDBJ databases">
        <authorList>
            <person name="Sun Q."/>
            <person name="Mori K."/>
        </authorList>
    </citation>
    <scope>NUCLEOTIDE SEQUENCE [LARGE SCALE GENOMIC DNA]</scope>
    <source>
        <strain evidence="1 2">CGMCC 1.9126</strain>
    </source>
</reference>
<evidence type="ECO:0000313" key="1">
    <source>
        <dbReference type="EMBL" id="MFC0477629.1"/>
    </source>
</evidence>